<evidence type="ECO:0000313" key="3">
    <source>
        <dbReference type="Proteomes" id="UP000694044"/>
    </source>
</evidence>
<name>A0A8T1WBQ2_9STRA</name>
<feature type="region of interest" description="Disordered" evidence="1">
    <location>
        <begin position="64"/>
        <end position="111"/>
    </location>
</feature>
<evidence type="ECO:0008006" key="4">
    <source>
        <dbReference type="Google" id="ProtNLM"/>
    </source>
</evidence>
<comment type="caution">
    <text evidence="2">The sequence shown here is derived from an EMBL/GenBank/DDBJ whole genome shotgun (WGS) entry which is preliminary data.</text>
</comment>
<evidence type="ECO:0000256" key="1">
    <source>
        <dbReference type="SAM" id="MobiDB-lite"/>
    </source>
</evidence>
<organism evidence="2 3">
    <name type="scientific">Phytophthora pseudosyringae</name>
    <dbReference type="NCBI Taxonomy" id="221518"/>
    <lineage>
        <taxon>Eukaryota</taxon>
        <taxon>Sar</taxon>
        <taxon>Stramenopiles</taxon>
        <taxon>Oomycota</taxon>
        <taxon>Peronosporomycetes</taxon>
        <taxon>Peronosporales</taxon>
        <taxon>Peronosporaceae</taxon>
        <taxon>Phytophthora</taxon>
    </lineage>
</organism>
<dbReference type="OrthoDB" id="106834at2759"/>
<evidence type="ECO:0000313" key="2">
    <source>
        <dbReference type="EMBL" id="KAG7389674.1"/>
    </source>
</evidence>
<dbReference type="Proteomes" id="UP000694044">
    <property type="component" value="Unassembled WGS sequence"/>
</dbReference>
<reference evidence="2" key="1">
    <citation type="submission" date="2021-02" db="EMBL/GenBank/DDBJ databases">
        <authorList>
            <person name="Palmer J.M."/>
        </authorList>
    </citation>
    <scope>NUCLEOTIDE SEQUENCE</scope>
    <source>
        <strain evidence="2">SCRP734</strain>
    </source>
</reference>
<protein>
    <recommendedName>
        <fullName evidence="4">M96 mating-specific protein family</fullName>
    </recommendedName>
</protein>
<proteinExistence type="predicted"/>
<keyword evidence="3" id="KW-1185">Reference proteome</keyword>
<accession>A0A8T1WBQ2</accession>
<dbReference type="EMBL" id="JAGDFM010000041">
    <property type="protein sequence ID" value="KAG7389674.1"/>
    <property type="molecule type" value="Genomic_DNA"/>
</dbReference>
<sequence>MSFLVTEEDKWVLNEAFALIEACDGETSPAGVDTTDDSSDLEHVPSLEDLVDVNSIELLDASVTTQGPKSTSFSNVPCANATKQEPEPKPTKKRRVRNAETSSTGLQRRKRAELASLREQVEELQGVIAQLKCSLSLVEVESSSSSEKSRRTQWHNHAIEQNRLRLQAEKDNRHLKAIMKKHNKVREALCGVLQKRSVLYGLDYLMETDVPTCGAAFSDVGVWMAQLENTAEHLCLLSRSRLEMEQQPVLVNTSMQTKYDERRKMKIIEFETTTPLNCPLQVASNFLWRDFQSDRTLGVKPDTLVKKAMLTMPSCKGSITAEKLHFVRKYQDADRTLLTWADIMVLPAKRDFQFRTEGMILLAPSRTNPEQTVSRSYLKLYLDTKDGDRELRPEDVAYAQDIVLGAMAMKLRLYWQSFQNMMIEGASRTPNIQIPA</sequence>
<gene>
    <name evidence="2" type="ORF">PHYPSEUDO_009835</name>
</gene>
<feature type="compositionally biased region" description="Polar residues" evidence="1">
    <location>
        <begin position="64"/>
        <end position="77"/>
    </location>
</feature>
<dbReference type="AlphaFoldDB" id="A0A8T1WBQ2"/>